<organism evidence="3 4">
    <name type="scientific">Alligator sinensis</name>
    <name type="common">Chinese alligator</name>
    <dbReference type="NCBI Taxonomy" id="38654"/>
    <lineage>
        <taxon>Eukaryota</taxon>
        <taxon>Metazoa</taxon>
        <taxon>Chordata</taxon>
        <taxon>Craniata</taxon>
        <taxon>Vertebrata</taxon>
        <taxon>Euteleostomi</taxon>
        <taxon>Archelosauria</taxon>
        <taxon>Archosauria</taxon>
        <taxon>Crocodylia</taxon>
        <taxon>Alligatoridae</taxon>
        <taxon>Alligatorinae</taxon>
        <taxon>Alligator</taxon>
    </lineage>
</organism>
<proteinExistence type="predicted"/>
<evidence type="ECO:0000256" key="1">
    <source>
        <dbReference type="SAM" id="MobiDB-lite"/>
    </source>
</evidence>
<sequence length="306" mass="33377">MWTQGNSWSAWQRCVKAKALWFQWVVVTGLNRKSSGGPQDPAFWRPGGPRPHPTLIPLVTSHQGRRSWASSALPCTPPSLLCPLAAQEALASDSLSPTPQPSMRSGQSHHHQLPAAPVPPWGHRRPQTPGRARPHLAWGALQRTASLGPMGQQMDMGKRLQGPTGLPTVGCCHPPLGGTGDAITTSWTGPACWWWRPWRVGWWTSRDSSQGPLPKSQHSSRHAQSTGLSWWPWISSMCHCWSSSLLPRAAQQRLRLCPLAPGPRPQPCRAPGSCLPPSSRPPATPSRSWCSACWPQSSPSSAPDLQ</sequence>
<name>A0A1U7SWC2_ALLSI</name>
<feature type="compositionally biased region" description="Polar residues" evidence="1">
    <location>
        <begin position="294"/>
        <end position="306"/>
    </location>
</feature>
<feature type="region of interest" description="Disordered" evidence="1">
    <location>
        <begin position="264"/>
        <end position="306"/>
    </location>
</feature>
<feature type="region of interest" description="Disordered" evidence="1">
    <location>
        <begin position="91"/>
        <end position="132"/>
    </location>
</feature>
<evidence type="ECO:0000256" key="2">
    <source>
        <dbReference type="SAM" id="SignalP"/>
    </source>
</evidence>
<evidence type="ECO:0000313" key="3">
    <source>
        <dbReference type="Proteomes" id="UP000189705"/>
    </source>
</evidence>
<dbReference type="KEGG" id="asn:102372119"/>
<dbReference type="AlphaFoldDB" id="A0A1U7SWC2"/>
<protein>
    <submittedName>
        <fullName evidence="4">Uncharacterized protein LOC102372119</fullName>
    </submittedName>
</protein>
<feature type="chain" id="PRO_5010583047" evidence="2">
    <location>
        <begin position="37"/>
        <end position="306"/>
    </location>
</feature>
<evidence type="ECO:0000313" key="4">
    <source>
        <dbReference type="RefSeq" id="XP_006037847.1"/>
    </source>
</evidence>
<dbReference type="InParanoid" id="A0A1U7SWC2"/>
<reference evidence="4" key="1">
    <citation type="submission" date="2025-08" db="UniProtKB">
        <authorList>
            <consortium name="RefSeq"/>
        </authorList>
    </citation>
    <scope>IDENTIFICATION</scope>
</reference>
<dbReference type="Proteomes" id="UP000189705">
    <property type="component" value="Unplaced"/>
</dbReference>
<keyword evidence="2" id="KW-0732">Signal</keyword>
<dbReference type="GeneID" id="102372119"/>
<accession>A0A1U7SWC2</accession>
<gene>
    <name evidence="4" type="primary">LOC102372119</name>
</gene>
<keyword evidence="3" id="KW-1185">Reference proteome</keyword>
<feature type="compositionally biased region" description="Polar residues" evidence="1">
    <location>
        <begin position="93"/>
        <end position="106"/>
    </location>
</feature>
<feature type="signal peptide" evidence="2">
    <location>
        <begin position="1"/>
        <end position="36"/>
    </location>
</feature>
<dbReference type="RefSeq" id="XP_006037847.1">
    <property type="nucleotide sequence ID" value="XM_006037785.3"/>
</dbReference>